<evidence type="ECO:0008006" key="8">
    <source>
        <dbReference type="Google" id="ProtNLM"/>
    </source>
</evidence>
<gene>
    <name evidence="6" type="ORF">BKP64_10440</name>
</gene>
<name>A0A1D9GMD4_9GAMM</name>
<evidence type="ECO:0000313" key="6">
    <source>
        <dbReference type="EMBL" id="AOY88550.1"/>
    </source>
</evidence>
<evidence type="ECO:0000256" key="4">
    <source>
        <dbReference type="ARBA" id="ARBA00023136"/>
    </source>
</evidence>
<feature type="region of interest" description="Disordered" evidence="5">
    <location>
        <begin position="80"/>
        <end position="145"/>
    </location>
</feature>
<dbReference type="Proteomes" id="UP000177445">
    <property type="component" value="Chromosome"/>
</dbReference>
<dbReference type="STRING" id="1874317.BKP64_10440"/>
<sequence length="258" mass="27921">MQEQGISNGLSAKYRITLALSVAFLAHTLLLSGFPSTSLEPRETRQSMRLELIPPGTVASQTIAPAPTPEKIEIRNPRFEIAPAGAPSSGSKVIAGSSEMRATEQEPPPPEPARQPPAKPSPTTPTASNPHTPASKSGSQNTLAEVQPKEALTQITESPTEQDPYLVRLAVHLGRELEKLRVPAISRLDQTARMEIQLQLLDNGALTRSRILKSTGIEGIDDAAYRASLAASPYPEPPTDKENQNRFEVELVFSPKRL</sequence>
<dbReference type="AlphaFoldDB" id="A0A1D9GMD4"/>
<dbReference type="Pfam" id="PF13103">
    <property type="entry name" value="TonB_2"/>
    <property type="match status" value="1"/>
</dbReference>
<organism evidence="6 7">
    <name type="scientific">Marinobacter salinus</name>
    <dbReference type="NCBI Taxonomy" id="1874317"/>
    <lineage>
        <taxon>Bacteria</taxon>
        <taxon>Pseudomonadati</taxon>
        <taxon>Pseudomonadota</taxon>
        <taxon>Gammaproteobacteria</taxon>
        <taxon>Pseudomonadales</taxon>
        <taxon>Marinobacteraceae</taxon>
        <taxon>Marinobacter</taxon>
    </lineage>
</organism>
<keyword evidence="7" id="KW-1185">Reference proteome</keyword>
<feature type="compositionally biased region" description="Low complexity" evidence="5">
    <location>
        <begin position="124"/>
        <end position="135"/>
    </location>
</feature>
<dbReference type="GO" id="GO:0016020">
    <property type="term" value="C:membrane"/>
    <property type="evidence" value="ECO:0007669"/>
    <property type="project" value="UniProtKB-SubCell"/>
</dbReference>
<keyword evidence="2" id="KW-0812">Transmembrane</keyword>
<evidence type="ECO:0000256" key="5">
    <source>
        <dbReference type="SAM" id="MobiDB-lite"/>
    </source>
</evidence>
<dbReference type="OrthoDB" id="6368008at2"/>
<dbReference type="KEGG" id="msq:BKP64_10440"/>
<evidence type="ECO:0000313" key="7">
    <source>
        <dbReference type="Proteomes" id="UP000177445"/>
    </source>
</evidence>
<keyword evidence="3" id="KW-1133">Transmembrane helix</keyword>
<proteinExistence type="predicted"/>
<dbReference type="InterPro" id="IPR006260">
    <property type="entry name" value="TonB/TolA_C"/>
</dbReference>
<dbReference type="SUPFAM" id="SSF74653">
    <property type="entry name" value="TolA/TonB C-terminal domain"/>
    <property type="match status" value="1"/>
</dbReference>
<feature type="compositionally biased region" description="Pro residues" evidence="5">
    <location>
        <begin position="106"/>
        <end position="123"/>
    </location>
</feature>
<reference evidence="6 7" key="1">
    <citation type="submission" date="2016-10" db="EMBL/GenBank/DDBJ databases">
        <title>Marinobacter salinus sp. nov., a moderately halophilic bacterium isolated from a tidal flat environment.</title>
        <authorList>
            <person name="Park S.-J."/>
        </authorList>
    </citation>
    <scope>NUCLEOTIDE SEQUENCE [LARGE SCALE GENOMIC DNA]</scope>
    <source>
        <strain evidence="6 7">Hb8</strain>
    </source>
</reference>
<comment type="subcellular location">
    <subcellularLocation>
        <location evidence="1">Membrane</location>
        <topology evidence="1">Single-pass membrane protein</topology>
    </subcellularLocation>
</comment>
<accession>A0A1D9GMD4</accession>
<evidence type="ECO:0000256" key="2">
    <source>
        <dbReference type="ARBA" id="ARBA00022692"/>
    </source>
</evidence>
<dbReference type="NCBIfam" id="TIGR01352">
    <property type="entry name" value="tonB_Cterm"/>
    <property type="match status" value="1"/>
</dbReference>
<protein>
    <recommendedName>
        <fullName evidence="8">Energy transducer TonB</fullName>
    </recommendedName>
</protein>
<dbReference type="EMBL" id="CP017715">
    <property type="protein sequence ID" value="AOY88550.1"/>
    <property type="molecule type" value="Genomic_DNA"/>
</dbReference>
<dbReference type="Gene3D" id="3.30.1150.10">
    <property type="match status" value="1"/>
</dbReference>
<evidence type="ECO:0000256" key="1">
    <source>
        <dbReference type="ARBA" id="ARBA00004167"/>
    </source>
</evidence>
<evidence type="ECO:0000256" key="3">
    <source>
        <dbReference type="ARBA" id="ARBA00022989"/>
    </source>
</evidence>
<keyword evidence="4" id="KW-0472">Membrane</keyword>